<comment type="caution">
    <text evidence="3">The sequence shown here is derived from an EMBL/GenBank/DDBJ whole genome shotgun (WGS) entry which is preliminary data.</text>
</comment>
<feature type="region of interest" description="Disordered" evidence="1">
    <location>
        <begin position="273"/>
        <end position="313"/>
    </location>
</feature>
<evidence type="ECO:0000313" key="3">
    <source>
        <dbReference type="EMBL" id="KAL2094201.1"/>
    </source>
</evidence>
<protein>
    <recommendedName>
        <fullName evidence="2">DDHD domain-containing protein</fullName>
    </recommendedName>
</protein>
<dbReference type="AlphaFoldDB" id="A0ABD1K581"/>
<dbReference type="PANTHER" id="PTHR10658">
    <property type="entry name" value="PHOSPHATIDYLINOSITOL TRANSFER PROTEIN"/>
    <property type="match status" value="1"/>
</dbReference>
<accession>A0ABD1K581</accession>
<gene>
    <name evidence="3" type="ORF">ACEWY4_008920</name>
</gene>
<feature type="domain" description="DDHD" evidence="2">
    <location>
        <begin position="171"/>
        <end position="377"/>
    </location>
</feature>
<evidence type="ECO:0000313" key="4">
    <source>
        <dbReference type="Proteomes" id="UP001591681"/>
    </source>
</evidence>
<organism evidence="3 4">
    <name type="scientific">Coilia grayii</name>
    <name type="common">Gray's grenadier anchovy</name>
    <dbReference type="NCBI Taxonomy" id="363190"/>
    <lineage>
        <taxon>Eukaryota</taxon>
        <taxon>Metazoa</taxon>
        <taxon>Chordata</taxon>
        <taxon>Craniata</taxon>
        <taxon>Vertebrata</taxon>
        <taxon>Euteleostomi</taxon>
        <taxon>Actinopterygii</taxon>
        <taxon>Neopterygii</taxon>
        <taxon>Teleostei</taxon>
        <taxon>Clupei</taxon>
        <taxon>Clupeiformes</taxon>
        <taxon>Clupeoidei</taxon>
        <taxon>Engraulidae</taxon>
        <taxon>Coilinae</taxon>
        <taxon>Coilia</taxon>
    </lineage>
</organism>
<dbReference type="InterPro" id="IPR004177">
    <property type="entry name" value="DDHD_dom"/>
</dbReference>
<sequence length="468" mass="52549">MLECSVPGSRCWRCVVTEGQQKLCGLIEGQQKLCGLIEGQQKLCGLIEGQQKLCGLIEGQQKLCGLIEGQQKLWWLIEGQQKLWWLIEGQQKLWWLIEGQQKLWWLIEGQQKLWWLIEGQQKLWWLIEGQQKLWWLIEGQQKLWWLIEGQQKLLLQGEHGGSRVVCSPGSFDFEVSDCFLLGCPLGLVLAMRKTVLPSFQVSQLQPACSQLFNLFYPSDPSASRLEPLLHPRLRQLSPFAVPRYHRYPLGDGRSTLIADTVLRHRRLSVALEADPPQGRAAADEAGAVSEEDGGDTATQRTRTTRSDSHTSTTSQQQVVSHLTDFCGQWWGSKRLDYVLFCPDVLTAFPTVALPHLFHASYWESTDAVAFILRQCWSVTAVIPQYVLCRVQCCVVFSAVLVSDCSDPPVCAVSCSVLCRVQCWSVTAVILQYVLCRVQCCVVFSAVLVCDCKVTPSAPCAPVAADPDL</sequence>
<dbReference type="PANTHER" id="PTHR10658:SF11">
    <property type="entry name" value="VIBRATOR, ISOFORM B"/>
    <property type="match status" value="1"/>
</dbReference>
<evidence type="ECO:0000256" key="1">
    <source>
        <dbReference type="SAM" id="MobiDB-lite"/>
    </source>
</evidence>
<name>A0ABD1K581_9TELE</name>
<proteinExistence type="predicted"/>
<dbReference type="SMART" id="SM01127">
    <property type="entry name" value="DDHD"/>
    <property type="match status" value="1"/>
</dbReference>
<keyword evidence="4" id="KW-1185">Reference proteome</keyword>
<evidence type="ECO:0000259" key="2">
    <source>
        <dbReference type="PROSITE" id="PS51043"/>
    </source>
</evidence>
<dbReference type="EMBL" id="JBHFQA010000008">
    <property type="protein sequence ID" value="KAL2094201.1"/>
    <property type="molecule type" value="Genomic_DNA"/>
</dbReference>
<dbReference type="InterPro" id="IPR001666">
    <property type="entry name" value="PI_transfer"/>
</dbReference>
<dbReference type="PROSITE" id="PS51043">
    <property type="entry name" value="DDHD"/>
    <property type="match status" value="1"/>
</dbReference>
<dbReference type="Pfam" id="PF02862">
    <property type="entry name" value="DDHD"/>
    <property type="match status" value="1"/>
</dbReference>
<reference evidence="3 4" key="1">
    <citation type="submission" date="2024-09" db="EMBL/GenBank/DDBJ databases">
        <title>A chromosome-level genome assembly of Gray's grenadier anchovy, Coilia grayii.</title>
        <authorList>
            <person name="Fu Z."/>
        </authorList>
    </citation>
    <scope>NUCLEOTIDE SEQUENCE [LARGE SCALE GENOMIC DNA]</scope>
    <source>
        <strain evidence="3">G4</strain>
        <tissue evidence="3">Muscle</tissue>
    </source>
</reference>
<dbReference type="Proteomes" id="UP001591681">
    <property type="component" value="Unassembled WGS sequence"/>
</dbReference>